<evidence type="ECO:0000313" key="2">
    <source>
        <dbReference type="Proteomes" id="UP000566819"/>
    </source>
</evidence>
<proteinExistence type="predicted"/>
<reference evidence="1 2" key="1">
    <citation type="submission" date="2020-03" db="EMBL/GenBank/DDBJ databases">
        <title>Draft Genome Sequence of Cudoniella acicularis.</title>
        <authorList>
            <person name="Buettner E."/>
            <person name="Kellner H."/>
        </authorList>
    </citation>
    <scope>NUCLEOTIDE SEQUENCE [LARGE SCALE GENOMIC DNA]</scope>
    <source>
        <strain evidence="1 2">DSM 108380</strain>
    </source>
</reference>
<protein>
    <submittedName>
        <fullName evidence="1">Uncharacterized protein</fullName>
    </submittedName>
</protein>
<name>A0A8H4RFC8_9HELO</name>
<comment type="caution">
    <text evidence="1">The sequence shown here is derived from an EMBL/GenBank/DDBJ whole genome shotgun (WGS) entry which is preliminary data.</text>
</comment>
<sequence length="160" mass="18593">MDRTINETRTTSFAVHTNALACENVDRSILEEYITLHVKSSISRAFVWVSRLYDSELPFNQELLTAVRELYSETQNPDLKAALKLPVAYMLAQNRVIEPYSTSPFGKVDNKHSRYHCKVTAPAIASAKLSYEFILFWHRAHQELLREIGWDMDGFYSWEM</sequence>
<evidence type="ECO:0000313" key="1">
    <source>
        <dbReference type="EMBL" id="KAF4629074.1"/>
    </source>
</evidence>
<gene>
    <name evidence="1" type="ORF">G7Y89_g9077</name>
</gene>
<organism evidence="1 2">
    <name type="scientific">Cudoniella acicularis</name>
    <dbReference type="NCBI Taxonomy" id="354080"/>
    <lineage>
        <taxon>Eukaryota</taxon>
        <taxon>Fungi</taxon>
        <taxon>Dikarya</taxon>
        <taxon>Ascomycota</taxon>
        <taxon>Pezizomycotina</taxon>
        <taxon>Leotiomycetes</taxon>
        <taxon>Helotiales</taxon>
        <taxon>Tricladiaceae</taxon>
        <taxon>Cudoniella</taxon>
    </lineage>
</organism>
<dbReference type="AlphaFoldDB" id="A0A8H4RFC8"/>
<accession>A0A8H4RFC8</accession>
<keyword evidence="2" id="KW-1185">Reference proteome</keyword>
<dbReference type="Proteomes" id="UP000566819">
    <property type="component" value="Unassembled WGS sequence"/>
</dbReference>
<dbReference type="EMBL" id="JAAMPI010000723">
    <property type="protein sequence ID" value="KAF4629074.1"/>
    <property type="molecule type" value="Genomic_DNA"/>
</dbReference>